<keyword evidence="1" id="KW-0175">Coiled coil</keyword>
<gene>
    <name evidence="2" type="ORF">CGC54_01615</name>
</gene>
<dbReference type="RefSeq" id="WP_095918357.1">
    <property type="nucleotide sequence ID" value="NZ_CP022389.1"/>
</dbReference>
<reference evidence="3" key="1">
    <citation type="submission" date="2017-06" db="EMBL/GenBank/DDBJ databases">
        <title>Capnocytophaga spp. assemblies.</title>
        <authorList>
            <person name="Gulvik C.A."/>
        </authorList>
    </citation>
    <scope>NUCLEOTIDE SEQUENCE [LARGE SCALE GENOMIC DNA]</scope>
    <source>
        <strain evidence="3">H3936</strain>
    </source>
</reference>
<organism evidence="2 3">
    <name type="scientific">Capnocytophaga canimorsus</name>
    <dbReference type="NCBI Taxonomy" id="28188"/>
    <lineage>
        <taxon>Bacteria</taxon>
        <taxon>Pseudomonadati</taxon>
        <taxon>Bacteroidota</taxon>
        <taxon>Flavobacteriia</taxon>
        <taxon>Flavobacteriales</taxon>
        <taxon>Flavobacteriaceae</taxon>
        <taxon>Capnocytophaga</taxon>
    </lineage>
</organism>
<name>A0AAC9Z1Y6_9FLAO</name>
<accession>A0AAC9Z1Y6</accession>
<dbReference type="Proteomes" id="UP000243753">
    <property type="component" value="Chromosome"/>
</dbReference>
<sequence length="135" mass="15430">MSNILFRIKQISDNENVNITSLETKIGASKGVLSRALKNNTDIVSKWITKIVENFPKYNTQWLLTGEGFMLKDVDTDSFTNEEKVKLLEAQMALMQENRLLLKENSELKIENLKLQTENTELKKVHSDNASKQTA</sequence>
<evidence type="ECO:0000313" key="2">
    <source>
        <dbReference type="EMBL" id="ATA93133.1"/>
    </source>
</evidence>
<feature type="coiled-coil region" evidence="1">
    <location>
        <begin position="85"/>
        <end position="125"/>
    </location>
</feature>
<evidence type="ECO:0000256" key="1">
    <source>
        <dbReference type="SAM" id="Coils"/>
    </source>
</evidence>
<proteinExistence type="predicted"/>
<protein>
    <submittedName>
        <fullName evidence="2">Uncharacterized protein</fullName>
    </submittedName>
</protein>
<evidence type="ECO:0000313" key="3">
    <source>
        <dbReference type="Proteomes" id="UP000243753"/>
    </source>
</evidence>
<dbReference type="AlphaFoldDB" id="A0AAC9Z1Y6"/>
<dbReference type="EMBL" id="CP022389">
    <property type="protein sequence ID" value="ATA93133.1"/>
    <property type="molecule type" value="Genomic_DNA"/>
</dbReference>